<dbReference type="EMBL" id="HBFC01014840">
    <property type="protein sequence ID" value="CAD8706040.1"/>
    <property type="molecule type" value="Transcribed_RNA"/>
</dbReference>
<feature type="transmembrane region" description="Helical" evidence="1">
    <location>
        <begin position="63"/>
        <end position="82"/>
    </location>
</feature>
<reference evidence="2" key="1">
    <citation type="submission" date="2021-01" db="EMBL/GenBank/DDBJ databases">
        <authorList>
            <person name="Corre E."/>
            <person name="Pelletier E."/>
            <person name="Niang G."/>
            <person name="Scheremetjew M."/>
            <person name="Finn R."/>
            <person name="Kale V."/>
            <person name="Holt S."/>
            <person name="Cochrane G."/>
            <person name="Meng A."/>
            <person name="Brown T."/>
            <person name="Cohen L."/>
        </authorList>
    </citation>
    <scope>NUCLEOTIDE SEQUENCE</scope>
    <source>
        <strain evidence="2">SL-175</strain>
    </source>
</reference>
<gene>
    <name evidence="2" type="ORF">MANT1106_LOCUS8723</name>
</gene>
<protein>
    <submittedName>
        <fullName evidence="2">Uncharacterized protein</fullName>
    </submittedName>
</protein>
<sequence>MAAGATARFKAWWAKASKIDRSTVAALGGAALLSYGFVSNVFYISSLLLATYSTVNTLGVSPLASKAAMQSFGATYFGLWVIQNFLRPARMALSVAISPQTDKLVEVFRRFVPGNKKPLAFGLTVVCVNIFGTFAYMFGGFFLIQALTGVPLELDSLKGLLTAARAARTGPA</sequence>
<evidence type="ECO:0000313" key="2">
    <source>
        <dbReference type="EMBL" id="CAD8706040.1"/>
    </source>
</evidence>
<dbReference type="AlphaFoldDB" id="A0A7S0SG09"/>
<keyword evidence="1" id="KW-1133">Transmembrane helix</keyword>
<proteinExistence type="predicted"/>
<feature type="transmembrane region" description="Helical" evidence="1">
    <location>
        <begin position="24"/>
        <end position="43"/>
    </location>
</feature>
<dbReference type="PANTHER" id="PTHR34370:SF1">
    <property type="entry name" value="OS04G0600100 PROTEIN"/>
    <property type="match status" value="1"/>
</dbReference>
<name>A0A7S0SG09_9CHLO</name>
<organism evidence="2">
    <name type="scientific">Mantoniella antarctica</name>
    <dbReference type="NCBI Taxonomy" id="81844"/>
    <lineage>
        <taxon>Eukaryota</taxon>
        <taxon>Viridiplantae</taxon>
        <taxon>Chlorophyta</taxon>
        <taxon>Mamiellophyceae</taxon>
        <taxon>Mamiellales</taxon>
        <taxon>Mamiellaceae</taxon>
        <taxon>Mantoniella</taxon>
    </lineage>
</organism>
<accession>A0A7S0SG09</accession>
<dbReference type="PANTHER" id="PTHR34370">
    <property type="entry name" value="OS04G0600100 PROTEIN"/>
    <property type="match status" value="1"/>
</dbReference>
<evidence type="ECO:0000256" key="1">
    <source>
        <dbReference type="SAM" id="Phobius"/>
    </source>
</evidence>
<feature type="transmembrane region" description="Helical" evidence="1">
    <location>
        <begin position="119"/>
        <end position="144"/>
    </location>
</feature>
<keyword evidence="1" id="KW-0812">Transmembrane</keyword>
<keyword evidence="1" id="KW-0472">Membrane</keyword>